<dbReference type="Proteomes" id="UP001497457">
    <property type="component" value="Unassembled WGS sequence"/>
</dbReference>
<gene>
    <name evidence="4" type="ORF">URODEC1_LOCUS122947</name>
</gene>
<dbReference type="EMBL" id="CAXIPR030002476">
    <property type="protein sequence ID" value="CAM0149806.1"/>
    <property type="molecule type" value="Genomic_DNA"/>
</dbReference>
<dbReference type="AlphaFoldDB" id="A0ABC9H846"/>
<keyword evidence="2" id="KW-1133">Transmembrane helix</keyword>
<proteinExistence type="predicted"/>
<dbReference type="Pfam" id="PF03407">
    <property type="entry name" value="Nucleotid_trans"/>
    <property type="match status" value="1"/>
</dbReference>
<dbReference type="PANTHER" id="PTHR46038">
    <property type="entry name" value="EXPRESSED PROTEIN-RELATED"/>
    <property type="match status" value="1"/>
</dbReference>
<evidence type="ECO:0000256" key="2">
    <source>
        <dbReference type="SAM" id="Phobius"/>
    </source>
</evidence>
<name>A0ABC9H846_9POAL</name>
<dbReference type="PANTHER" id="PTHR46038:SF5">
    <property type="entry name" value="NUCLEOTIDE-DIPHOSPHO-SUGAR TRANSFERASE FAMILY PROTEIN"/>
    <property type="match status" value="1"/>
</dbReference>
<evidence type="ECO:0000313" key="5">
    <source>
        <dbReference type="Proteomes" id="UP001497457"/>
    </source>
</evidence>
<keyword evidence="2" id="KW-0812">Transmembrane</keyword>
<reference evidence="4 5" key="1">
    <citation type="submission" date="2024-10" db="EMBL/GenBank/DDBJ databases">
        <authorList>
            <person name="Ryan C."/>
        </authorList>
    </citation>
    <scope>NUCLEOTIDE SEQUENCE [LARGE SCALE GENOMIC DNA]</scope>
</reference>
<sequence>MLVRTFYSTIDFTHDCFGEMDAVALQLGAEASRRTGRMAALGCSRRDLLGFFLGAAATAACVVLLQPAAPPCSYGYGLVAPEDYQELEALGNATAHAAPSPCSLVTPAGQHQELATTLGNGTARPEPCTTKPSGMAAASPDDDNLPKLLRMAAMDDKTVILTLTNEAFSAPGSLLDLFLHSFRVGVRTAPLLRHLVIVAVDAKAYKRCRHVHRLCYHLRANGTAAAAAAAADYSGELPFMKGNYLAMMWRRNRLQARVLALGYSFVFTDVDIVWLRNPLLRVPVGADLAMSCDKFYGDNPYDLDKKANGGLVYARASARTAAFYEAWYEAGRARPGKNEQDVFDEVKRELAARHGVAAQFVDTAYLGGFCDRRKGKDFNKLCTYHGNCLVGMETKLRKLTRVFAEWNKFRTKAKLTD</sequence>
<organism evidence="4 5">
    <name type="scientific">Urochloa decumbens</name>
    <dbReference type="NCBI Taxonomy" id="240449"/>
    <lineage>
        <taxon>Eukaryota</taxon>
        <taxon>Viridiplantae</taxon>
        <taxon>Streptophyta</taxon>
        <taxon>Embryophyta</taxon>
        <taxon>Tracheophyta</taxon>
        <taxon>Spermatophyta</taxon>
        <taxon>Magnoliopsida</taxon>
        <taxon>Liliopsida</taxon>
        <taxon>Poales</taxon>
        <taxon>Poaceae</taxon>
        <taxon>PACMAD clade</taxon>
        <taxon>Panicoideae</taxon>
        <taxon>Panicodae</taxon>
        <taxon>Paniceae</taxon>
        <taxon>Melinidinae</taxon>
        <taxon>Urochloa</taxon>
    </lineage>
</organism>
<comment type="caution">
    <text evidence="4">The sequence shown here is derived from an EMBL/GenBank/DDBJ whole genome shotgun (WGS) entry which is preliminary data.</text>
</comment>
<feature type="transmembrane region" description="Helical" evidence="2">
    <location>
        <begin position="48"/>
        <end position="69"/>
    </location>
</feature>
<evidence type="ECO:0000259" key="3">
    <source>
        <dbReference type="Pfam" id="PF03407"/>
    </source>
</evidence>
<evidence type="ECO:0000256" key="1">
    <source>
        <dbReference type="SAM" id="MobiDB-lite"/>
    </source>
</evidence>
<feature type="domain" description="Nucleotide-diphospho-sugar transferase" evidence="3">
    <location>
        <begin position="191"/>
        <end position="399"/>
    </location>
</feature>
<protein>
    <recommendedName>
        <fullName evidence="3">Nucleotide-diphospho-sugar transferase domain-containing protein</fullName>
    </recommendedName>
</protein>
<keyword evidence="5" id="KW-1185">Reference proteome</keyword>
<dbReference type="InterPro" id="IPR044821">
    <property type="entry name" value="At1g28695/At4g15970-like"/>
</dbReference>
<evidence type="ECO:0000313" key="4">
    <source>
        <dbReference type="EMBL" id="CAM0149806.1"/>
    </source>
</evidence>
<dbReference type="InterPro" id="IPR005069">
    <property type="entry name" value="Nucl-diP-sugar_transferase"/>
</dbReference>
<accession>A0ABC9H846</accession>
<keyword evidence="2" id="KW-0472">Membrane</keyword>
<feature type="region of interest" description="Disordered" evidence="1">
    <location>
        <begin position="118"/>
        <end position="141"/>
    </location>
</feature>